<gene>
    <name evidence="1" type="ORF">I2501_12470</name>
</gene>
<dbReference type="Proteomes" id="UP000657385">
    <property type="component" value="Unassembled WGS sequence"/>
</dbReference>
<comment type="caution">
    <text evidence="1">The sequence shown here is derived from an EMBL/GenBank/DDBJ whole genome shotgun (WGS) entry which is preliminary data.</text>
</comment>
<accession>A0A931FBN1</accession>
<name>A0A931FBN1_9ACTN</name>
<organism evidence="1 2">
    <name type="scientific">Streptacidiphilus fuscans</name>
    <dbReference type="NCBI Taxonomy" id="2789292"/>
    <lineage>
        <taxon>Bacteria</taxon>
        <taxon>Bacillati</taxon>
        <taxon>Actinomycetota</taxon>
        <taxon>Actinomycetes</taxon>
        <taxon>Kitasatosporales</taxon>
        <taxon>Streptomycetaceae</taxon>
        <taxon>Streptacidiphilus</taxon>
    </lineage>
</organism>
<proteinExistence type="predicted"/>
<keyword evidence="2" id="KW-1185">Reference proteome</keyword>
<dbReference type="EMBL" id="JADPRT010000004">
    <property type="protein sequence ID" value="MBF9068837.1"/>
    <property type="molecule type" value="Genomic_DNA"/>
</dbReference>
<evidence type="ECO:0000313" key="1">
    <source>
        <dbReference type="EMBL" id="MBF9068837.1"/>
    </source>
</evidence>
<dbReference type="AlphaFoldDB" id="A0A931FBN1"/>
<dbReference type="InterPro" id="IPR014729">
    <property type="entry name" value="Rossmann-like_a/b/a_fold"/>
</dbReference>
<evidence type="ECO:0000313" key="2">
    <source>
        <dbReference type="Proteomes" id="UP000657385"/>
    </source>
</evidence>
<sequence>MTETSRVIVGVSDEVGDIALLRRAAEEARRQHAVLVPVLAWYPVGGEQLYRAHPCPELARDWERRACDQLDELVVDAIGPEEPVRVQPTVVRSETLRQAVESVAVRPGDVTFLPTPRAGVLARLGLRHHHNHGHGVALAS</sequence>
<protein>
    <submittedName>
        <fullName evidence="1">Universal stress protein</fullName>
    </submittedName>
</protein>
<reference evidence="1" key="1">
    <citation type="submission" date="2020-11" db="EMBL/GenBank/DDBJ databases">
        <title>Isolation and identification of active actinomycetes.</title>
        <authorList>
            <person name="Yu B."/>
        </authorList>
    </citation>
    <scope>NUCLEOTIDE SEQUENCE</scope>
    <source>
        <strain evidence="1">NEAU-YB345</strain>
    </source>
</reference>
<dbReference type="RefSeq" id="WP_196193979.1">
    <property type="nucleotide sequence ID" value="NZ_JADPRT010000004.1"/>
</dbReference>
<dbReference type="Gene3D" id="3.40.50.620">
    <property type="entry name" value="HUPs"/>
    <property type="match status" value="1"/>
</dbReference>